<dbReference type="AlphaFoldDB" id="A0A8B5XYP2"/>
<sequence length="100" mass="11672">MLKITEYTIEKLNDPFGILSGERYELFLDIEVPEEDELFSENGLYIRVLFAVVEEQIGKLIKYDIFEKGNEGALEFDLEEDEEAMITDFCLKHLNEAMNN</sequence>
<dbReference type="InterPro" id="IPR045424">
    <property type="entry name" value="DUF6509"/>
</dbReference>
<dbReference type="RefSeq" id="WP_144478565.1">
    <property type="nucleotide sequence ID" value="NZ_VNKI01000005.1"/>
</dbReference>
<organism evidence="1 2">
    <name type="scientific">Peribacillus simplex</name>
    <dbReference type="NCBI Taxonomy" id="1478"/>
    <lineage>
        <taxon>Bacteria</taxon>
        <taxon>Bacillati</taxon>
        <taxon>Bacillota</taxon>
        <taxon>Bacilli</taxon>
        <taxon>Bacillales</taxon>
        <taxon>Bacillaceae</taxon>
        <taxon>Peribacillus</taxon>
    </lineage>
</organism>
<name>A0A8B5XYP2_9BACI</name>
<protein>
    <submittedName>
        <fullName evidence="1">Pullulanase</fullName>
    </submittedName>
</protein>
<evidence type="ECO:0000313" key="2">
    <source>
        <dbReference type="Proteomes" id="UP000317770"/>
    </source>
</evidence>
<evidence type="ECO:0000313" key="1">
    <source>
        <dbReference type="EMBL" id="TVX80535.1"/>
    </source>
</evidence>
<accession>A0A8B5XYP2</accession>
<dbReference type="Proteomes" id="UP000317770">
    <property type="component" value="Unassembled WGS sequence"/>
</dbReference>
<gene>
    <name evidence="1" type="ORF">FQP34_11130</name>
</gene>
<dbReference type="Pfam" id="PF20119">
    <property type="entry name" value="DUF6509"/>
    <property type="match status" value="1"/>
</dbReference>
<dbReference type="EMBL" id="VNKI01000005">
    <property type="protein sequence ID" value="TVX80535.1"/>
    <property type="molecule type" value="Genomic_DNA"/>
</dbReference>
<proteinExistence type="predicted"/>
<comment type="caution">
    <text evidence="1">The sequence shown here is derived from an EMBL/GenBank/DDBJ whole genome shotgun (WGS) entry which is preliminary data.</text>
</comment>
<reference evidence="1 2" key="1">
    <citation type="submission" date="2019-07" db="EMBL/GenBank/DDBJ databases">
        <title>Genome assembly of Bacillus simplex strain GGC-P6A.</title>
        <authorList>
            <person name="Jennings M.E."/>
            <person name="Barton H.A."/>
        </authorList>
    </citation>
    <scope>NUCLEOTIDE SEQUENCE [LARGE SCALE GENOMIC DNA]</scope>
    <source>
        <strain evidence="1 2">GGC-P6A</strain>
    </source>
</reference>